<dbReference type="InterPro" id="IPR038124">
    <property type="entry name" value="B_retro_matrix_sf"/>
</dbReference>
<evidence type="ECO:0000313" key="8">
    <source>
        <dbReference type="Proteomes" id="UP000242450"/>
    </source>
</evidence>
<organism evidence="7 8">
    <name type="scientific">Cervus elaphus hippelaphus</name>
    <name type="common">European red deer</name>
    <dbReference type="NCBI Taxonomy" id="46360"/>
    <lineage>
        <taxon>Eukaryota</taxon>
        <taxon>Metazoa</taxon>
        <taxon>Chordata</taxon>
        <taxon>Craniata</taxon>
        <taxon>Vertebrata</taxon>
        <taxon>Euteleostomi</taxon>
        <taxon>Mammalia</taxon>
        <taxon>Eutheria</taxon>
        <taxon>Laurasiatheria</taxon>
        <taxon>Artiodactyla</taxon>
        <taxon>Ruminantia</taxon>
        <taxon>Pecora</taxon>
        <taxon>Cervidae</taxon>
        <taxon>Cervinae</taxon>
        <taxon>Cervus</taxon>
    </lineage>
</organism>
<evidence type="ECO:0000256" key="1">
    <source>
        <dbReference type="ARBA" id="ARBA00004370"/>
    </source>
</evidence>
<keyword evidence="3" id="KW-0677">Repeat</keyword>
<gene>
    <name evidence="7" type="ORF">Celaphus_00018309</name>
</gene>
<feature type="non-terminal residue" evidence="7">
    <location>
        <position position="252"/>
    </location>
</feature>
<comment type="caution">
    <text evidence="7">The sequence shown here is derived from an EMBL/GenBank/DDBJ whole genome shotgun (WGS) entry which is preliminary data.</text>
</comment>
<dbReference type="Gene3D" id="1.10.150.490">
    <property type="entry name" value="Retroviral GAG p10 protein"/>
    <property type="match status" value="1"/>
</dbReference>
<dbReference type="Pfam" id="PF02337">
    <property type="entry name" value="Gag_p10"/>
    <property type="match status" value="1"/>
</dbReference>
<reference evidence="7 8" key="1">
    <citation type="journal article" date="2018" name="Mol. Genet. Genomics">
        <title>The red deer Cervus elaphus genome CerEla1.0: sequencing, annotating, genes, and chromosomes.</title>
        <authorList>
            <person name="Bana N.A."/>
            <person name="Nyiri A."/>
            <person name="Nagy J."/>
            <person name="Frank K."/>
            <person name="Nagy T."/>
            <person name="Steger V."/>
            <person name="Schiller M."/>
            <person name="Lakatos P."/>
            <person name="Sugar L."/>
            <person name="Horn P."/>
            <person name="Barta E."/>
            <person name="Orosz L."/>
        </authorList>
    </citation>
    <scope>NUCLEOTIDE SEQUENCE [LARGE SCALE GENOMIC DNA]</scope>
    <source>
        <strain evidence="7">Hungarian</strain>
    </source>
</reference>
<evidence type="ECO:0000313" key="7">
    <source>
        <dbReference type="EMBL" id="OWK01121.1"/>
    </source>
</evidence>
<dbReference type="Pfam" id="PF00607">
    <property type="entry name" value="Gag_p24"/>
    <property type="match status" value="1"/>
</dbReference>
<dbReference type="Proteomes" id="UP000242450">
    <property type="component" value="Chromosome 29"/>
</dbReference>
<dbReference type="OrthoDB" id="9809438at2759"/>
<keyword evidence="2" id="KW-0519">Myristate</keyword>
<dbReference type="GO" id="GO:0005198">
    <property type="term" value="F:structural molecule activity"/>
    <property type="evidence" value="ECO:0007669"/>
    <property type="project" value="InterPro"/>
</dbReference>
<keyword evidence="8" id="KW-1185">Reference proteome</keyword>
<dbReference type="InterPro" id="IPR003322">
    <property type="entry name" value="B_retro_matrix"/>
</dbReference>
<dbReference type="SUPFAM" id="SSF47943">
    <property type="entry name" value="Retrovirus capsid protein, N-terminal core domain"/>
    <property type="match status" value="1"/>
</dbReference>
<feature type="non-terminal residue" evidence="7">
    <location>
        <position position="1"/>
    </location>
</feature>
<proteinExistence type="predicted"/>
<dbReference type="Pfam" id="PF19317">
    <property type="entry name" value="Gag_p24_C"/>
    <property type="match status" value="1"/>
</dbReference>
<feature type="domain" description="Retroviral nucleocapsid Gag protein p24 C-terminal" evidence="6">
    <location>
        <begin position="150"/>
        <end position="210"/>
    </location>
</feature>
<dbReference type="Gene3D" id="1.10.375.10">
    <property type="entry name" value="Human Immunodeficiency Virus Type 1 Capsid Protein"/>
    <property type="match status" value="1"/>
</dbReference>
<keyword evidence="4" id="KW-0472">Membrane</keyword>
<evidence type="ECO:0000256" key="3">
    <source>
        <dbReference type="ARBA" id="ARBA00022737"/>
    </source>
</evidence>
<dbReference type="InterPro" id="IPR045345">
    <property type="entry name" value="Gag_p24_C"/>
</dbReference>
<evidence type="ECO:0000256" key="2">
    <source>
        <dbReference type="ARBA" id="ARBA00022707"/>
    </source>
</evidence>
<accession>A0A212C558</accession>
<sequence length="252" mass="28804">VQGLSVSCQQIESCLQTVVEYNPWFFDEGSSNLKVWNWSEADDLFAFPVLRNINAQGQLIPQYEDIDFYHMQQMKKAIIWFHDVAQDHANSNARTGTPQNQITFEMLTGIGQFDLVEVQIQCPPLLHEQLKEVALDAWDQITPQGEPKGSYTKILQGPNEACANFLARLGVDISHNVVGEEAKTQLEKLLTYENANQKYQRAIAPVHETQECYYLKACHNLRSKTQKMQMLAETMAATFKKGNEDVLFMEIR</sequence>
<evidence type="ECO:0000259" key="5">
    <source>
        <dbReference type="Pfam" id="PF02337"/>
    </source>
</evidence>
<dbReference type="GO" id="GO:0016032">
    <property type="term" value="P:viral process"/>
    <property type="evidence" value="ECO:0007669"/>
    <property type="project" value="InterPro"/>
</dbReference>
<dbReference type="InterPro" id="IPR008919">
    <property type="entry name" value="Retrov_capsid_N"/>
</dbReference>
<dbReference type="InterPro" id="IPR008916">
    <property type="entry name" value="Retrov_capsid_C"/>
</dbReference>
<dbReference type="AlphaFoldDB" id="A0A212C558"/>
<comment type="subcellular location">
    <subcellularLocation>
        <location evidence="1">Membrane</location>
    </subcellularLocation>
</comment>
<dbReference type="PANTHER" id="PTHR40389:SF2">
    <property type="entry name" value="ENDOGENOUS RETROVIRUS GROUP K MEMBER 24 GAG POLYPROTEIN-RELATED"/>
    <property type="match status" value="1"/>
</dbReference>
<dbReference type="GO" id="GO:0016020">
    <property type="term" value="C:membrane"/>
    <property type="evidence" value="ECO:0007669"/>
    <property type="project" value="UniProtKB-SubCell"/>
</dbReference>
<keyword evidence="2" id="KW-0449">Lipoprotein</keyword>
<dbReference type="EMBL" id="MKHE01000029">
    <property type="protein sequence ID" value="OWK01121.1"/>
    <property type="molecule type" value="Genomic_DNA"/>
</dbReference>
<name>A0A212C558_CEREH</name>
<dbReference type="SUPFAM" id="SSF47353">
    <property type="entry name" value="Retrovirus capsid dimerization domain-like"/>
    <property type="match status" value="1"/>
</dbReference>
<feature type="domain" description="Beta-retroviral matrix protein" evidence="5">
    <location>
        <begin position="2"/>
        <end position="37"/>
    </location>
</feature>
<dbReference type="InterPro" id="IPR050195">
    <property type="entry name" value="Primate_lentivir_Gag_pol-like"/>
</dbReference>
<dbReference type="Gene3D" id="1.10.1200.30">
    <property type="match status" value="1"/>
</dbReference>
<dbReference type="PANTHER" id="PTHR40389">
    <property type="entry name" value="ENDOGENOUS RETROVIRUS GROUP K MEMBER 24 GAG POLYPROTEIN-RELATED"/>
    <property type="match status" value="1"/>
</dbReference>
<evidence type="ECO:0000256" key="4">
    <source>
        <dbReference type="ARBA" id="ARBA00023136"/>
    </source>
</evidence>
<evidence type="ECO:0000259" key="6">
    <source>
        <dbReference type="Pfam" id="PF19317"/>
    </source>
</evidence>
<protein>
    <submittedName>
        <fullName evidence="7">Uncharacterized protein</fullName>
    </submittedName>
</protein>